<sequence length="132" mass="15025">MTNTEQHLSKKKNIFSYLIGISSGIISCVLAFSLYDANLPLWCIFLLVGIYCAAFVFLIIIFYQRKFAKIEETHRKQLSVLRHDVKGILSPALLMADRILLQKPTDEKISQSAESIAQSIEKVAEYLKDTKK</sequence>
<accession>A0A251ZWN0</accession>
<keyword evidence="1" id="KW-0812">Transmembrane</keyword>
<evidence type="ECO:0000313" key="2">
    <source>
        <dbReference type="EMBL" id="OUI79078.1"/>
    </source>
</evidence>
<evidence type="ECO:0008006" key="4">
    <source>
        <dbReference type="Google" id="ProtNLM"/>
    </source>
</evidence>
<keyword evidence="3" id="KW-1185">Reference proteome</keyword>
<evidence type="ECO:0000313" key="3">
    <source>
        <dbReference type="Proteomes" id="UP000194946"/>
    </source>
</evidence>
<dbReference type="EMBL" id="JOPB01000002">
    <property type="protein sequence ID" value="OUI79078.1"/>
    <property type="molecule type" value="Genomic_DNA"/>
</dbReference>
<feature type="transmembrane region" description="Helical" evidence="1">
    <location>
        <begin position="14"/>
        <end position="33"/>
    </location>
</feature>
<keyword evidence="1" id="KW-0472">Membrane</keyword>
<organism evidence="2 3">
    <name type="scientific">Commensalibacter intestini</name>
    <dbReference type="NCBI Taxonomy" id="479936"/>
    <lineage>
        <taxon>Bacteria</taxon>
        <taxon>Pseudomonadati</taxon>
        <taxon>Pseudomonadota</taxon>
        <taxon>Alphaproteobacteria</taxon>
        <taxon>Acetobacterales</taxon>
        <taxon>Acetobacteraceae</taxon>
    </lineage>
</organism>
<keyword evidence="1" id="KW-1133">Transmembrane helix</keyword>
<comment type="caution">
    <text evidence="2">The sequence shown here is derived from an EMBL/GenBank/DDBJ whole genome shotgun (WGS) entry which is preliminary data.</text>
</comment>
<reference evidence="3" key="1">
    <citation type="submission" date="2014-06" db="EMBL/GenBank/DDBJ databases">
        <authorList>
            <person name="Winans N.J."/>
            <person name="Newell P.D."/>
            <person name="Douglas A.E."/>
        </authorList>
    </citation>
    <scope>NUCLEOTIDE SEQUENCE [LARGE SCALE GENOMIC DNA]</scope>
    <source>
        <strain evidence="3">DmL_052</strain>
    </source>
</reference>
<evidence type="ECO:0000256" key="1">
    <source>
        <dbReference type="SAM" id="Phobius"/>
    </source>
</evidence>
<name>A0A251ZWN0_9PROT</name>
<feature type="transmembrane region" description="Helical" evidence="1">
    <location>
        <begin position="39"/>
        <end position="63"/>
    </location>
</feature>
<proteinExistence type="predicted"/>
<gene>
    <name evidence="2" type="ORF">HK18_03990</name>
</gene>
<dbReference type="Proteomes" id="UP000194946">
    <property type="component" value="Unassembled WGS sequence"/>
</dbReference>
<dbReference type="AlphaFoldDB" id="A0A251ZWN0"/>
<protein>
    <recommendedName>
        <fullName evidence="4">Signal transduction histidine kinase dimerisation/phosphoacceptor domain-containing protein</fullName>
    </recommendedName>
</protein>
<dbReference type="RefSeq" id="WP_040364005.1">
    <property type="nucleotide sequence ID" value="NZ_JOPB01000002.1"/>
</dbReference>